<dbReference type="GO" id="GO:0004674">
    <property type="term" value="F:protein serine/threonine kinase activity"/>
    <property type="evidence" value="ECO:0007669"/>
    <property type="project" value="TreeGrafter"/>
</dbReference>
<keyword evidence="6" id="KW-1185">Reference proteome</keyword>
<dbReference type="PANTHER" id="PTHR37419:SF8">
    <property type="entry name" value="TOXIN YJJJ"/>
    <property type="match status" value="1"/>
</dbReference>
<protein>
    <submittedName>
        <fullName evidence="5">Phosphatidylinositol kinase</fullName>
    </submittedName>
</protein>
<dbReference type="AlphaFoldDB" id="A0A1D8K9L5"/>
<dbReference type="InterPro" id="IPR012893">
    <property type="entry name" value="HipA-like_C"/>
</dbReference>
<evidence type="ECO:0000313" key="6">
    <source>
        <dbReference type="Proteomes" id="UP000095342"/>
    </source>
</evidence>
<dbReference type="RefSeq" id="WP_070073182.1">
    <property type="nucleotide sequence ID" value="NZ_CP017448.1"/>
</dbReference>
<dbReference type="EMBL" id="CP017448">
    <property type="protein sequence ID" value="AOV17637.1"/>
    <property type="molecule type" value="Genomic_DNA"/>
</dbReference>
<evidence type="ECO:0000313" key="5">
    <source>
        <dbReference type="EMBL" id="AOV17637.1"/>
    </source>
</evidence>
<keyword evidence="2" id="KW-0808">Transferase</keyword>
<accession>A0A1D8K9L5</accession>
<keyword evidence="3 5" id="KW-0418">Kinase</keyword>
<dbReference type="Proteomes" id="UP000095342">
    <property type="component" value="Chromosome"/>
</dbReference>
<evidence type="ECO:0000256" key="3">
    <source>
        <dbReference type="ARBA" id="ARBA00022777"/>
    </source>
</evidence>
<name>A0A1D8K9L5_9GAMM</name>
<reference evidence="5 6" key="1">
    <citation type="submission" date="2016-09" db="EMBL/GenBank/DDBJ databases">
        <title>Acidihalobacter prosperus V6 (DSM14174).</title>
        <authorList>
            <person name="Khaleque H.N."/>
            <person name="Ramsay J.P."/>
            <person name="Murphy R.J.T."/>
            <person name="Kaksonen A.H."/>
            <person name="Boxall N.J."/>
            <person name="Watkin E.L.J."/>
        </authorList>
    </citation>
    <scope>NUCLEOTIDE SEQUENCE [LARGE SCALE GENOMIC DNA]</scope>
    <source>
        <strain evidence="5 6">V6</strain>
    </source>
</reference>
<organism evidence="5 6">
    <name type="scientific">Acidihalobacter aeolianus</name>
    <dbReference type="NCBI Taxonomy" id="2792603"/>
    <lineage>
        <taxon>Bacteria</taxon>
        <taxon>Pseudomonadati</taxon>
        <taxon>Pseudomonadota</taxon>
        <taxon>Gammaproteobacteria</taxon>
        <taxon>Chromatiales</taxon>
        <taxon>Ectothiorhodospiraceae</taxon>
        <taxon>Acidihalobacter</taxon>
    </lineage>
</organism>
<dbReference type="KEGG" id="aaeo:BJI67_11715"/>
<evidence type="ECO:0000256" key="1">
    <source>
        <dbReference type="ARBA" id="ARBA00010164"/>
    </source>
</evidence>
<sequence length="452" mass="49115">MSNGTIIREQLARGAMRARQLVDSTGLSQPTVSRAIAGLGDEVVRIGAGPSIHYALRDASRGLDDVPVYRVDVAGGLRLLGRLIPVHPDGFVMRQEDGAAQHFEGLPWWLLDMRPQGFLGRAYARRHADNLDLPANPNEWNDTQVLRALLRHGENAVGNLLLGDRARQRFLEGALPAPITPADRGEAYVRLAEAATRGDQPGSSAGGEQPKFAAYTLTDVGPRHVLVKFSVAEDNPIAERWQDLLLAEHIAAEALRAAGIAAVATRLFDHGGQRFLETERFDREGEMGRHALISLAALDAEFVGAGSGEWPAIVQRLAQAGHVQAQAHGESAFLHAFGTLIGNTDMHFGNLSFHGDHGRPYTLAPAYDMLPMGFAPRSGGALPESLAEPHITPSVDNETWGRALEVARQYLERLRLVGDAFSERFKPCLAALERHVEVGGSRIARLSQDDLR</sequence>
<evidence type="ECO:0000256" key="2">
    <source>
        <dbReference type="ARBA" id="ARBA00022679"/>
    </source>
</evidence>
<evidence type="ECO:0000259" key="4">
    <source>
        <dbReference type="Pfam" id="PF07804"/>
    </source>
</evidence>
<dbReference type="Pfam" id="PF07804">
    <property type="entry name" value="HipA_C"/>
    <property type="match status" value="1"/>
</dbReference>
<dbReference type="InterPro" id="IPR052028">
    <property type="entry name" value="HipA_Ser/Thr_kinase"/>
</dbReference>
<comment type="similarity">
    <text evidence="1">Belongs to the HipA Ser/Thr kinase family.</text>
</comment>
<proteinExistence type="inferred from homology"/>
<dbReference type="PANTHER" id="PTHR37419">
    <property type="entry name" value="SERINE/THREONINE-PROTEIN KINASE TOXIN HIPA"/>
    <property type="match status" value="1"/>
</dbReference>
<dbReference type="GO" id="GO:0005829">
    <property type="term" value="C:cytosol"/>
    <property type="evidence" value="ECO:0007669"/>
    <property type="project" value="TreeGrafter"/>
</dbReference>
<feature type="domain" description="HipA-like C-terminal" evidence="4">
    <location>
        <begin position="203"/>
        <end position="376"/>
    </location>
</feature>
<gene>
    <name evidence="5" type="ORF">BJI67_11715</name>
</gene>
<dbReference type="NCBIfam" id="NF007297">
    <property type="entry name" value="PRK09775.1"/>
    <property type="match status" value="1"/>
</dbReference>